<evidence type="ECO:0000313" key="3">
    <source>
        <dbReference type="Proteomes" id="UP000569732"/>
    </source>
</evidence>
<feature type="chain" id="PRO_5032987093" description="DUF4139 domain-containing protein" evidence="1">
    <location>
        <begin position="38"/>
        <end position="477"/>
    </location>
</feature>
<organism evidence="2 3">
    <name type="scientific">Spartinivicinus marinus</name>
    <dbReference type="NCBI Taxonomy" id="2994442"/>
    <lineage>
        <taxon>Bacteria</taxon>
        <taxon>Pseudomonadati</taxon>
        <taxon>Pseudomonadota</taxon>
        <taxon>Gammaproteobacteria</taxon>
        <taxon>Oceanospirillales</taxon>
        <taxon>Zooshikellaceae</taxon>
        <taxon>Spartinivicinus</taxon>
    </lineage>
</organism>
<reference evidence="2 3" key="1">
    <citation type="submission" date="2020-07" db="EMBL/GenBank/DDBJ databases">
        <title>Endozoicomonas sp. nov., isolated from sediment.</title>
        <authorList>
            <person name="Gu T."/>
        </authorList>
    </citation>
    <scope>NUCLEOTIDE SEQUENCE [LARGE SCALE GENOMIC DNA]</scope>
    <source>
        <strain evidence="2 3">SM1973</strain>
    </source>
</reference>
<sequence>MTTDVRWTLKPIIFSPIRLSPIVLSMLLPAVAFQAAAAEEATLDASKEAKSTQLTLYRQATLVKQQFTKPLPKGDYQLLLHNISDQLLLDSLQVQVAGGQINALEMIRKPLTVDEVFKRLVGKSVRVYQASKYQAKAGKGILQAYSNRLGIVALDHGEQVVVNWKDNNGLRLALPENTLAEASFAPRLSAQVSASQSVESASVQYLTRGLSFNTNYSIQLHPNQATLDLAVTTVLSNKTNTVYPDAQVTLGVGDVKEPMPRGARVEMMAQAAPMMDKAVSEPEAVGDVHFYHFNQPLSIPAHSEQQLPLFEKQQVAYSKYYRLNWYAYAFDRNWLPQKENPVTLYRFKTDTPMPGGAVRVFQDDKQGQSRWIGSSQLEDTGANQSVDLQLGKSADIAIKRNRLAYQQLDSKNANISWEVDIHNSKKEASTLELVANDHSLLEISKITGAKLKGTNTLVVDLPAEKTVKVNYTSTHQR</sequence>
<keyword evidence="3" id="KW-1185">Reference proteome</keyword>
<name>A0A853HX28_9GAMM</name>
<dbReference type="RefSeq" id="WP_180568328.1">
    <property type="nucleotide sequence ID" value="NZ_JACCKB010000012.1"/>
</dbReference>
<proteinExistence type="predicted"/>
<evidence type="ECO:0000256" key="1">
    <source>
        <dbReference type="SAM" id="SignalP"/>
    </source>
</evidence>
<feature type="signal peptide" evidence="1">
    <location>
        <begin position="1"/>
        <end position="37"/>
    </location>
</feature>
<dbReference type="EMBL" id="JACCKB010000012">
    <property type="protein sequence ID" value="NYZ66300.1"/>
    <property type="molecule type" value="Genomic_DNA"/>
</dbReference>
<keyword evidence="1" id="KW-0732">Signal</keyword>
<protein>
    <recommendedName>
        <fullName evidence="4">DUF4139 domain-containing protein</fullName>
    </recommendedName>
</protein>
<evidence type="ECO:0008006" key="4">
    <source>
        <dbReference type="Google" id="ProtNLM"/>
    </source>
</evidence>
<dbReference type="PANTHER" id="PTHR38075:SF1">
    <property type="entry name" value="DUF4139 DOMAIN-CONTAINING PROTEIN"/>
    <property type="match status" value="1"/>
</dbReference>
<evidence type="ECO:0000313" key="2">
    <source>
        <dbReference type="EMBL" id="NYZ66300.1"/>
    </source>
</evidence>
<accession>A0A853HX28</accession>
<gene>
    <name evidence="2" type="ORF">H0A36_09780</name>
</gene>
<dbReference type="AlphaFoldDB" id="A0A853HX28"/>
<dbReference type="Proteomes" id="UP000569732">
    <property type="component" value="Unassembled WGS sequence"/>
</dbReference>
<dbReference type="PANTHER" id="PTHR38075">
    <property type="entry name" value="DUF4139 DOMAIN-CONTAINING PROTEIN"/>
    <property type="match status" value="1"/>
</dbReference>
<comment type="caution">
    <text evidence="2">The sequence shown here is derived from an EMBL/GenBank/DDBJ whole genome shotgun (WGS) entry which is preliminary data.</text>
</comment>